<dbReference type="GO" id="GO:0000287">
    <property type="term" value="F:magnesium ion binding"/>
    <property type="evidence" value="ECO:0007669"/>
    <property type="project" value="UniProtKB-UniRule"/>
</dbReference>
<evidence type="ECO:0000256" key="6">
    <source>
        <dbReference type="ARBA" id="ARBA00023098"/>
    </source>
</evidence>
<dbReference type="InterPro" id="IPR002582">
    <property type="entry name" value="ACPS"/>
</dbReference>
<keyword evidence="3 8" id="KW-0479">Metal-binding</keyword>
<dbReference type="NCBIfam" id="TIGR00556">
    <property type="entry name" value="pantethn_trn"/>
    <property type="match status" value="1"/>
</dbReference>
<evidence type="ECO:0000259" key="9">
    <source>
        <dbReference type="Pfam" id="PF01648"/>
    </source>
</evidence>
<protein>
    <recommendedName>
        <fullName evidence="8">Holo-[acyl-carrier-protein] synthase</fullName>
        <shortName evidence="8">Holo-ACP synthase</shortName>
        <ecNumber evidence="8">2.7.8.7</ecNumber>
    </recommendedName>
    <alternativeName>
        <fullName evidence="8">4'-phosphopantetheinyl transferase AcpS</fullName>
    </alternativeName>
</protein>
<evidence type="ECO:0000256" key="2">
    <source>
        <dbReference type="ARBA" id="ARBA00022679"/>
    </source>
</evidence>
<comment type="function">
    <text evidence="8">Transfers the 4'-phosphopantetheine moiety from coenzyme A to a Ser of acyl-carrier-protein.</text>
</comment>
<proteinExistence type="inferred from homology"/>
<dbReference type="Gene3D" id="3.90.470.20">
    <property type="entry name" value="4'-phosphopantetheinyl transferase domain"/>
    <property type="match status" value="1"/>
</dbReference>
<dbReference type="SUPFAM" id="SSF56214">
    <property type="entry name" value="4'-phosphopantetheinyl transferase"/>
    <property type="match status" value="1"/>
</dbReference>
<dbReference type="InterPro" id="IPR004568">
    <property type="entry name" value="Ppantetheine-prot_Trfase_dom"/>
</dbReference>
<dbReference type="Pfam" id="PF01648">
    <property type="entry name" value="ACPS"/>
    <property type="match status" value="1"/>
</dbReference>
<keyword evidence="4 8" id="KW-0276">Fatty acid metabolism</keyword>
<feature type="binding site" evidence="8">
    <location>
        <position position="53"/>
    </location>
    <ligand>
        <name>Mg(2+)</name>
        <dbReference type="ChEBI" id="CHEBI:18420"/>
    </ligand>
</feature>
<keyword evidence="2 8" id="KW-0808">Transferase</keyword>
<dbReference type="GO" id="GO:0006633">
    <property type="term" value="P:fatty acid biosynthetic process"/>
    <property type="evidence" value="ECO:0007669"/>
    <property type="project" value="UniProtKB-UniRule"/>
</dbReference>
<keyword evidence="7 8" id="KW-0275">Fatty acid biosynthesis</keyword>
<comment type="subcellular location">
    <subcellularLocation>
        <location evidence="8">Cytoplasm</location>
    </subcellularLocation>
</comment>
<dbReference type="EC" id="2.7.8.7" evidence="8"/>
<comment type="cofactor">
    <cofactor evidence="8">
        <name>Mg(2+)</name>
        <dbReference type="ChEBI" id="CHEBI:18420"/>
    </cofactor>
</comment>
<comment type="catalytic activity">
    <reaction evidence="8">
        <text>apo-[ACP] + CoA = holo-[ACP] + adenosine 3',5'-bisphosphate + H(+)</text>
        <dbReference type="Rhea" id="RHEA:12068"/>
        <dbReference type="Rhea" id="RHEA-COMP:9685"/>
        <dbReference type="Rhea" id="RHEA-COMP:9690"/>
        <dbReference type="ChEBI" id="CHEBI:15378"/>
        <dbReference type="ChEBI" id="CHEBI:29999"/>
        <dbReference type="ChEBI" id="CHEBI:57287"/>
        <dbReference type="ChEBI" id="CHEBI:58343"/>
        <dbReference type="ChEBI" id="CHEBI:64479"/>
        <dbReference type="EC" id="2.7.8.7"/>
    </reaction>
</comment>
<keyword evidence="5 8" id="KW-0460">Magnesium</keyword>
<evidence type="ECO:0000256" key="4">
    <source>
        <dbReference type="ARBA" id="ARBA00022832"/>
    </source>
</evidence>
<keyword evidence="8" id="KW-0963">Cytoplasm</keyword>
<evidence type="ECO:0000256" key="8">
    <source>
        <dbReference type="HAMAP-Rule" id="MF_00101"/>
    </source>
</evidence>
<name>A0A6B1DQI1_9CHLR</name>
<feature type="domain" description="4'-phosphopantetheinyl transferase" evidence="9">
    <location>
        <begin position="5"/>
        <end position="99"/>
    </location>
</feature>
<organism evidence="10">
    <name type="scientific">Caldilineaceae bacterium SB0662_bin_9</name>
    <dbReference type="NCBI Taxonomy" id="2605258"/>
    <lineage>
        <taxon>Bacteria</taxon>
        <taxon>Bacillati</taxon>
        <taxon>Chloroflexota</taxon>
        <taxon>Caldilineae</taxon>
        <taxon>Caldilineales</taxon>
        <taxon>Caldilineaceae</taxon>
    </lineage>
</organism>
<dbReference type="NCBIfam" id="TIGR00516">
    <property type="entry name" value="acpS"/>
    <property type="match status" value="1"/>
</dbReference>
<dbReference type="InterPro" id="IPR037143">
    <property type="entry name" value="4-PPantetheinyl_Trfase_dom_sf"/>
</dbReference>
<reference evidence="10" key="1">
    <citation type="submission" date="2019-09" db="EMBL/GenBank/DDBJ databases">
        <title>Characterisation of the sponge microbiome using genome-centric metagenomics.</title>
        <authorList>
            <person name="Engelberts J.P."/>
            <person name="Robbins S.J."/>
            <person name="De Goeij J.M."/>
            <person name="Aranda M."/>
            <person name="Bell S.C."/>
            <person name="Webster N.S."/>
        </authorList>
    </citation>
    <scope>NUCLEOTIDE SEQUENCE</scope>
    <source>
        <strain evidence="10">SB0662_bin_9</strain>
    </source>
</reference>
<evidence type="ECO:0000256" key="5">
    <source>
        <dbReference type="ARBA" id="ARBA00022842"/>
    </source>
</evidence>
<dbReference type="GO" id="GO:0008897">
    <property type="term" value="F:holo-[acyl-carrier-protein] synthase activity"/>
    <property type="evidence" value="ECO:0007669"/>
    <property type="project" value="UniProtKB-UniRule"/>
</dbReference>
<dbReference type="InterPro" id="IPR008278">
    <property type="entry name" value="4-PPantetheinyl_Trfase_dom"/>
</dbReference>
<dbReference type="AlphaFoldDB" id="A0A6B1DQI1"/>
<comment type="caution">
    <text evidence="10">The sequence shown here is derived from an EMBL/GenBank/DDBJ whole genome shotgun (WGS) entry which is preliminary data.</text>
</comment>
<dbReference type="EMBL" id="VXPY01000037">
    <property type="protein sequence ID" value="MYD89860.1"/>
    <property type="molecule type" value="Genomic_DNA"/>
</dbReference>
<dbReference type="GO" id="GO:0005737">
    <property type="term" value="C:cytoplasm"/>
    <property type="evidence" value="ECO:0007669"/>
    <property type="project" value="UniProtKB-SubCell"/>
</dbReference>
<evidence type="ECO:0000256" key="1">
    <source>
        <dbReference type="ARBA" id="ARBA00022516"/>
    </source>
</evidence>
<gene>
    <name evidence="8 10" type="primary">acpS</name>
    <name evidence="10" type="ORF">F4Y08_05900</name>
</gene>
<evidence type="ECO:0000313" key="10">
    <source>
        <dbReference type="EMBL" id="MYD89860.1"/>
    </source>
</evidence>
<dbReference type="HAMAP" id="MF_00101">
    <property type="entry name" value="AcpS"/>
    <property type="match status" value="1"/>
</dbReference>
<comment type="similarity">
    <text evidence="8">Belongs to the P-Pant transferase superfamily. AcpS family.</text>
</comment>
<evidence type="ECO:0000256" key="3">
    <source>
        <dbReference type="ARBA" id="ARBA00022723"/>
    </source>
</evidence>
<feature type="binding site" evidence="8">
    <location>
        <position position="7"/>
    </location>
    <ligand>
        <name>Mg(2+)</name>
        <dbReference type="ChEBI" id="CHEBI:18420"/>
    </ligand>
</feature>
<sequence>MLRTGVDLLSLERFARVRDRFGERFLNRVFTPLEREQCGHSVQSLAGCFALKEAVSKVLGTGLWRSGVAWQDIEILRDQVTGEPSLRLSDHARAVAEARGVDTWSISLSHDGPWVLAFVVAVRE</sequence>
<evidence type="ECO:0000256" key="7">
    <source>
        <dbReference type="ARBA" id="ARBA00023160"/>
    </source>
</evidence>
<keyword evidence="1 8" id="KW-0444">Lipid biosynthesis</keyword>
<keyword evidence="6 8" id="KW-0443">Lipid metabolism</keyword>
<accession>A0A6B1DQI1</accession>